<sequence length="580" mass="67849">MSYPSINDKDFYNKINKIYHKYKIPQKKKTLKEICFPKEFELQPPQKFVAKYINPETPYKGILIFHRIGAGKTCTAVRVAEAWKKVRNVIVVVPASLKGNFRNELRSLCGGNNYLKEDERKQLSKLHPTDEKYKDIIAKSDERINKYYQIYSYNKFAEAMQLNKIKFKNSILIVDEIQNMVSERGTYYEILYNAIMNAPNDLRIVLLSATPIFDKPNEIALTLNLLRIPLELPTGKYFNAMFVDTIYGKDDKYHYRAQNLDIFKERIKGYVSYFRGAPPHVFPELIVRYVKCEMSDFQYRAYLTVMKSEDEGKPIKKFKERFKIFKKEGSIQNLPNNFFIGTRIISNVVFPNQLINEKGFDSFKGKHITKDLEMYSIKFYKILKKIEKAQGKVFVYSAFKEYGGMKSFVRVLEEFGYKNYLEHGEGKKRFAIWSGDEKISIKEEIRTIYNRKENLEGKKLKILLGSPSIKEGVSLTAVQQVHILEPYWNQSRLEQVIGRASRFCSHKDVDAEHRVVKVYIYVAIHHKERETVDQYIQGLANQKNKLIKQFEIALKESAVDCELFKNANVFPGEPDLKCDT</sequence>
<keyword evidence="4" id="KW-0067">ATP-binding</keyword>
<dbReference type="GO" id="GO:0004386">
    <property type="term" value="F:helicase activity"/>
    <property type="evidence" value="ECO:0007669"/>
    <property type="project" value="UniProtKB-KW"/>
</dbReference>
<dbReference type="PANTHER" id="PTHR45766">
    <property type="entry name" value="DNA ANNEALING HELICASE AND ENDONUCLEASE ZRANB3 FAMILY MEMBER"/>
    <property type="match status" value="1"/>
</dbReference>
<accession>A0A3G4ZXY1</accession>
<organism evidence="7">
    <name type="scientific">Edafosvirus sp</name>
    <dbReference type="NCBI Taxonomy" id="2487765"/>
    <lineage>
        <taxon>Viruses</taxon>
        <taxon>Varidnaviria</taxon>
        <taxon>Bamfordvirae</taxon>
        <taxon>Nucleocytoviricota</taxon>
        <taxon>Megaviricetes</taxon>
        <taxon>Imitervirales</taxon>
        <taxon>Mimiviridae</taxon>
        <taxon>Klosneuvirinae</taxon>
    </lineage>
</organism>
<dbReference type="Pfam" id="PF00176">
    <property type="entry name" value="SNF2-rel_dom"/>
    <property type="match status" value="1"/>
</dbReference>
<dbReference type="InterPro" id="IPR000330">
    <property type="entry name" value="SNF2_N"/>
</dbReference>
<dbReference type="SUPFAM" id="SSF52540">
    <property type="entry name" value="P-loop containing nucleoside triphosphate hydrolases"/>
    <property type="match status" value="2"/>
</dbReference>
<dbReference type="EMBL" id="MK072077">
    <property type="protein sequence ID" value="AYV78423.1"/>
    <property type="molecule type" value="Genomic_DNA"/>
</dbReference>
<evidence type="ECO:0000256" key="1">
    <source>
        <dbReference type="ARBA" id="ARBA00022741"/>
    </source>
</evidence>
<dbReference type="Pfam" id="PF00271">
    <property type="entry name" value="Helicase_C"/>
    <property type="match status" value="1"/>
</dbReference>
<evidence type="ECO:0000256" key="3">
    <source>
        <dbReference type="ARBA" id="ARBA00022806"/>
    </source>
</evidence>
<protein>
    <submittedName>
        <fullName evidence="7">SNF2-like helicase</fullName>
    </submittedName>
</protein>
<dbReference type="PROSITE" id="PS51192">
    <property type="entry name" value="HELICASE_ATP_BIND_1"/>
    <property type="match status" value="1"/>
</dbReference>
<dbReference type="GO" id="GO:0031297">
    <property type="term" value="P:replication fork processing"/>
    <property type="evidence" value="ECO:0007669"/>
    <property type="project" value="TreeGrafter"/>
</dbReference>
<dbReference type="GO" id="GO:0004520">
    <property type="term" value="F:DNA endonuclease activity"/>
    <property type="evidence" value="ECO:0007669"/>
    <property type="project" value="TreeGrafter"/>
</dbReference>
<name>A0A3G4ZXY1_9VIRU</name>
<gene>
    <name evidence="7" type="ORF">Edafosvirus12_22</name>
</gene>
<evidence type="ECO:0000313" key="7">
    <source>
        <dbReference type="EMBL" id="AYV78423.1"/>
    </source>
</evidence>
<proteinExistence type="predicted"/>
<dbReference type="GO" id="GO:0005524">
    <property type="term" value="F:ATP binding"/>
    <property type="evidence" value="ECO:0007669"/>
    <property type="project" value="UniProtKB-KW"/>
</dbReference>
<dbReference type="PROSITE" id="PS51194">
    <property type="entry name" value="HELICASE_CTER"/>
    <property type="match status" value="1"/>
</dbReference>
<evidence type="ECO:0000256" key="2">
    <source>
        <dbReference type="ARBA" id="ARBA00022801"/>
    </source>
</evidence>
<dbReference type="Gene3D" id="3.40.50.300">
    <property type="entry name" value="P-loop containing nucleotide triphosphate hydrolases"/>
    <property type="match status" value="2"/>
</dbReference>
<dbReference type="InterPro" id="IPR014001">
    <property type="entry name" value="Helicase_ATP-bd"/>
</dbReference>
<evidence type="ECO:0000259" key="6">
    <source>
        <dbReference type="PROSITE" id="PS51194"/>
    </source>
</evidence>
<evidence type="ECO:0000259" key="5">
    <source>
        <dbReference type="PROSITE" id="PS51192"/>
    </source>
</evidence>
<dbReference type="InterPro" id="IPR027417">
    <property type="entry name" value="P-loop_NTPase"/>
</dbReference>
<feature type="domain" description="Helicase ATP-binding" evidence="5">
    <location>
        <begin position="53"/>
        <end position="229"/>
    </location>
</feature>
<keyword evidence="1" id="KW-0547">Nucleotide-binding</keyword>
<keyword evidence="2" id="KW-0378">Hydrolase</keyword>
<evidence type="ECO:0000256" key="4">
    <source>
        <dbReference type="ARBA" id="ARBA00022840"/>
    </source>
</evidence>
<dbReference type="GO" id="GO:0006281">
    <property type="term" value="P:DNA repair"/>
    <property type="evidence" value="ECO:0007669"/>
    <property type="project" value="TreeGrafter"/>
</dbReference>
<reference evidence="7" key="1">
    <citation type="submission" date="2018-10" db="EMBL/GenBank/DDBJ databases">
        <title>Hidden diversity of soil giant viruses.</title>
        <authorList>
            <person name="Schulz F."/>
            <person name="Alteio L."/>
            <person name="Goudeau D."/>
            <person name="Ryan E.M."/>
            <person name="Malmstrom R.R."/>
            <person name="Blanchard J."/>
            <person name="Woyke T."/>
        </authorList>
    </citation>
    <scope>NUCLEOTIDE SEQUENCE</scope>
    <source>
        <strain evidence="7">EDV1</strain>
    </source>
</reference>
<dbReference type="InterPro" id="IPR001650">
    <property type="entry name" value="Helicase_C-like"/>
</dbReference>
<dbReference type="PANTHER" id="PTHR45766:SF3">
    <property type="entry name" value="DNA ANNEALING HELICASE AND ENDONUCLEASE ZRANB3"/>
    <property type="match status" value="1"/>
</dbReference>
<dbReference type="SMART" id="SM00487">
    <property type="entry name" value="DEXDc"/>
    <property type="match status" value="1"/>
</dbReference>
<keyword evidence="3 7" id="KW-0347">Helicase</keyword>
<feature type="domain" description="Helicase C-terminal" evidence="6">
    <location>
        <begin position="378"/>
        <end position="558"/>
    </location>
</feature>
<dbReference type="GO" id="GO:0016787">
    <property type="term" value="F:hydrolase activity"/>
    <property type="evidence" value="ECO:0007669"/>
    <property type="project" value="UniProtKB-KW"/>
</dbReference>